<sequence length="204" mass="22213">MPTRSLYLVRHAAYDEDPVDPVHGGTLNDVGMAQAAALGERLAKVEFTALFHSTSLRAVETADILAFSLPSLHREGTDVLRECVPARPDDAELTDSQRAFFAQLPPGVIETGAVQAGEAVARFTEVGDLDRTDLLVTHGNLINFFVAEAMGAPAAGWLRPVDYHCGVTVIRYHSEVPPRVLCVNDTGHLAEDLRGVEYPPDLRW</sequence>
<dbReference type="Pfam" id="PF00300">
    <property type="entry name" value="His_Phos_1"/>
    <property type="match status" value="1"/>
</dbReference>
<dbReference type="SUPFAM" id="SSF53254">
    <property type="entry name" value="Phosphoglycerate mutase-like"/>
    <property type="match status" value="1"/>
</dbReference>
<dbReference type="InterPro" id="IPR029033">
    <property type="entry name" value="His_PPase_superfam"/>
</dbReference>
<organism evidence="2 3">
    <name type="scientific">Stackebrandtia endophytica</name>
    <dbReference type="NCBI Taxonomy" id="1496996"/>
    <lineage>
        <taxon>Bacteria</taxon>
        <taxon>Bacillati</taxon>
        <taxon>Actinomycetota</taxon>
        <taxon>Actinomycetes</taxon>
        <taxon>Glycomycetales</taxon>
        <taxon>Glycomycetaceae</taxon>
        <taxon>Stackebrandtia</taxon>
    </lineage>
</organism>
<comment type="caution">
    <text evidence="2">The sequence shown here is derived from an EMBL/GenBank/DDBJ whole genome shotgun (WGS) entry which is preliminary data.</text>
</comment>
<accession>A0A543AT82</accession>
<proteinExistence type="predicted"/>
<dbReference type="RefSeq" id="WP_170183175.1">
    <property type="nucleotide sequence ID" value="NZ_JBHTGS010000001.1"/>
</dbReference>
<evidence type="ECO:0000313" key="2">
    <source>
        <dbReference type="EMBL" id="TQL75771.1"/>
    </source>
</evidence>
<dbReference type="GO" id="GO:0016787">
    <property type="term" value="F:hydrolase activity"/>
    <property type="evidence" value="ECO:0007669"/>
    <property type="project" value="UniProtKB-KW"/>
</dbReference>
<dbReference type="PANTHER" id="PTHR20935:SF0">
    <property type="entry name" value="SERINE_THREONINE-PROTEIN PHOSPHATASE PGAM5, MITOCHONDRIAL"/>
    <property type="match status" value="1"/>
</dbReference>
<dbReference type="Gene3D" id="3.40.50.1240">
    <property type="entry name" value="Phosphoglycerate mutase-like"/>
    <property type="match status" value="1"/>
</dbReference>
<gene>
    <name evidence="2" type="ORF">FB566_1285</name>
</gene>
<evidence type="ECO:0000313" key="3">
    <source>
        <dbReference type="Proteomes" id="UP000317043"/>
    </source>
</evidence>
<name>A0A543AT82_9ACTN</name>
<dbReference type="CDD" id="cd07067">
    <property type="entry name" value="HP_PGM_like"/>
    <property type="match status" value="1"/>
</dbReference>
<dbReference type="AlphaFoldDB" id="A0A543AT82"/>
<reference evidence="2 3" key="1">
    <citation type="submission" date="2019-06" db="EMBL/GenBank/DDBJ databases">
        <title>Sequencing the genomes of 1000 actinobacteria strains.</title>
        <authorList>
            <person name="Klenk H.-P."/>
        </authorList>
    </citation>
    <scope>NUCLEOTIDE SEQUENCE [LARGE SCALE GENOMIC DNA]</scope>
    <source>
        <strain evidence="2 3">DSM 45928</strain>
    </source>
</reference>
<keyword evidence="1" id="KW-0378">Hydrolase</keyword>
<dbReference type="Proteomes" id="UP000317043">
    <property type="component" value="Unassembled WGS sequence"/>
</dbReference>
<dbReference type="EMBL" id="VFOW01000001">
    <property type="protein sequence ID" value="TQL75771.1"/>
    <property type="molecule type" value="Genomic_DNA"/>
</dbReference>
<evidence type="ECO:0000256" key="1">
    <source>
        <dbReference type="ARBA" id="ARBA00022801"/>
    </source>
</evidence>
<dbReference type="InterPro" id="IPR051021">
    <property type="entry name" value="Mito_Ser/Thr_phosphatase"/>
</dbReference>
<keyword evidence="3" id="KW-1185">Reference proteome</keyword>
<dbReference type="InterPro" id="IPR013078">
    <property type="entry name" value="His_Pase_superF_clade-1"/>
</dbReference>
<protein>
    <submittedName>
        <fullName evidence="2">Putative phosphoglycerate mutase</fullName>
    </submittedName>
</protein>
<dbReference type="PANTHER" id="PTHR20935">
    <property type="entry name" value="PHOSPHOGLYCERATE MUTASE-RELATED"/>
    <property type="match status" value="1"/>
</dbReference>
<dbReference type="InParanoid" id="A0A543AT82"/>
<dbReference type="SMART" id="SM00855">
    <property type="entry name" value="PGAM"/>
    <property type="match status" value="1"/>
</dbReference>